<dbReference type="Gene3D" id="1.20.58.300">
    <property type="entry name" value="FlgN-like"/>
    <property type="match status" value="1"/>
</dbReference>
<keyword evidence="2" id="KW-0175">Coiled coil</keyword>
<evidence type="ECO:0008006" key="4">
    <source>
        <dbReference type="Google" id="ProtNLM"/>
    </source>
</evidence>
<gene>
    <name evidence="3" type="ORF">METZ01_LOCUS289105</name>
</gene>
<dbReference type="InterPro" id="IPR036679">
    <property type="entry name" value="FlgN-like_sf"/>
</dbReference>
<dbReference type="SUPFAM" id="SSF140566">
    <property type="entry name" value="FlgN-like"/>
    <property type="match status" value="1"/>
</dbReference>
<dbReference type="InterPro" id="IPR007809">
    <property type="entry name" value="FlgN-like"/>
</dbReference>
<protein>
    <recommendedName>
        <fullName evidence="4">FlgN protein</fullName>
    </recommendedName>
</protein>
<dbReference type="EMBL" id="UINC01087136">
    <property type="protein sequence ID" value="SVC36251.1"/>
    <property type="molecule type" value="Genomic_DNA"/>
</dbReference>
<proteinExistence type="predicted"/>
<accession>A0A382LMZ5</accession>
<dbReference type="Pfam" id="PF05130">
    <property type="entry name" value="FlgN"/>
    <property type="match status" value="1"/>
</dbReference>
<keyword evidence="1" id="KW-1005">Bacterial flagellum biogenesis</keyword>
<name>A0A382LMZ5_9ZZZZ</name>
<organism evidence="3">
    <name type="scientific">marine metagenome</name>
    <dbReference type="NCBI Taxonomy" id="408172"/>
    <lineage>
        <taxon>unclassified sequences</taxon>
        <taxon>metagenomes</taxon>
        <taxon>ecological metagenomes</taxon>
    </lineage>
</organism>
<evidence type="ECO:0000313" key="3">
    <source>
        <dbReference type="EMBL" id="SVC36251.1"/>
    </source>
</evidence>
<reference evidence="3" key="1">
    <citation type="submission" date="2018-05" db="EMBL/GenBank/DDBJ databases">
        <authorList>
            <person name="Lanie J.A."/>
            <person name="Ng W.-L."/>
            <person name="Kazmierczak K.M."/>
            <person name="Andrzejewski T.M."/>
            <person name="Davidsen T.M."/>
            <person name="Wayne K.J."/>
            <person name="Tettelin H."/>
            <person name="Glass J.I."/>
            <person name="Rusch D."/>
            <person name="Podicherti R."/>
            <person name="Tsui H.-C.T."/>
            <person name="Winkler M.E."/>
        </authorList>
    </citation>
    <scope>NUCLEOTIDE SEQUENCE</scope>
</reference>
<feature type="coiled-coil region" evidence="2">
    <location>
        <begin position="11"/>
        <end position="107"/>
    </location>
</feature>
<dbReference type="GO" id="GO:0044780">
    <property type="term" value="P:bacterial-type flagellum assembly"/>
    <property type="evidence" value="ECO:0007669"/>
    <property type="project" value="InterPro"/>
</dbReference>
<evidence type="ECO:0000256" key="2">
    <source>
        <dbReference type="SAM" id="Coils"/>
    </source>
</evidence>
<dbReference type="AlphaFoldDB" id="A0A382LMZ5"/>
<sequence>MNLKNPKQLILNNLEEEKSCFKELMAKLKEQKTAIASQDQERVLQIIEEKSALIEKFKKLEEEVETQLQLLSPKDMEGLAQDGGMLKESLESLLETIIRMEEECEEQIGSKMRDVEKRILGLQEGKKIGEGYGRYPKIRPLISKTI</sequence>
<evidence type="ECO:0000256" key="1">
    <source>
        <dbReference type="ARBA" id="ARBA00022795"/>
    </source>
</evidence>